<sequence>MTRIFAYARLAASLTGATGYIGGDALYAIAQAHPAEEYEMTLLVRNSDKGALVAKQYPKARLVYGDLDSVELITEESSKADIVCHWANCDHEASAYAIVKGLSSRSTQSFFIHTSGTGILTYADVARNSFGTSSTKVYDDWENVSEVTSLPDQAWHRNVDKIVLAAGGNIKTAIVCPPTIYGPGRGPGNTYSDQWYFMAKGMMEHKYGFMVGEGQNKWTYIHVHDLSQLYLRLVEEAAQGGGKATWGAEGYYFAENGEYVWADMAKKIAAEVHKQGFIDTAEVRSIRIEKANEITPNGGPKWGYNSRCRAIRANKLFGWTPKGEPIEELLPSLVKDEAMKLGLKAGHAVKAAGDA</sequence>
<dbReference type="GO" id="GO:0005737">
    <property type="term" value="C:cytoplasm"/>
    <property type="evidence" value="ECO:0007669"/>
    <property type="project" value="TreeGrafter"/>
</dbReference>
<evidence type="ECO:0000313" key="3">
    <source>
        <dbReference type="Proteomes" id="UP000298493"/>
    </source>
</evidence>
<reference evidence="2 3" key="1">
    <citation type="submission" date="2019-04" db="EMBL/GenBank/DDBJ databases">
        <title>High contiguity whole genome sequence and gene annotation resource for two Venturia nashicola isolates.</title>
        <authorList>
            <person name="Prokchorchik M."/>
            <person name="Won K."/>
            <person name="Lee Y."/>
            <person name="Choi E.D."/>
            <person name="Segonzac C."/>
            <person name="Sohn K.H."/>
        </authorList>
    </citation>
    <scope>NUCLEOTIDE SEQUENCE [LARGE SCALE GENOMIC DNA]</scope>
    <source>
        <strain evidence="2 3">PRI2</strain>
    </source>
</reference>
<name>A0A4Z1P5T9_9PEZI</name>
<dbReference type="InterPro" id="IPR036291">
    <property type="entry name" value="NAD(P)-bd_dom_sf"/>
</dbReference>
<protein>
    <submittedName>
        <fullName evidence="2">Decapping nuclease</fullName>
    </submittedName>
</protein>
<dbReference type="InterPro" id="IPR001509">
    <property type="entry name" value="Epimerase_deHydtase"/>
</dbReference>
<comment type="caution">
    <text evidence="2">The sequence shown here is derived from an EMBL/GenBank/DDBJ whole genome shotgun (WGS) entry which is preliminary data.</text>
</comment>
<dbReference type="STRING" id="86259.A0A4Z1P5T9"/>
<accession>A0A4Z1P5T9</accession>
<feature type="domain" description="NAD-dependent epimerase/dehydratase" evidence="1">
    <location>
        <begin position="14"/>
        <end position="241"/>
    </location>
</feature>
<dbReference type="AlphaFoldDB" id="A0A4Z1P5T9"/>
<dbReference type="SUPFAM" id="SSF51735">
    <property type="entry name" value="NAD(P)-binding Rossmann-fold domains"/>
    <property type="match status" value="1"/>
</dbReference>
<dbReference type="EMBL" id="SNSC02000012">
    <property type="protein sequence ID" value="TID19753.1"/>
    <property type="molecule type" value="Genomic_DNA"/>
</dbReference>
<dbReference type="Gene3D" id="3.40.50.720">
    <property type="entry name" value="NAD(P)-binding Rossmann-like Domain"/>
    <property type="match status" value="1"/>
</dbReference>
<dbReference type="PANTHER" id="PTHR48079:SF7">
    <property type="entry name" value="NAD(P)-BINDING DOMAIN-CONTAINING PROTEIN-RELATED"/>
    <property type="match status" value="1"/>
</dbReference>
<gene>
    <name evidence="2" type="ORF">E6O75_ATG07091</name>
</gene>
<evidence type="ECO:0000313" key="2">
    <source>
        <dbReference type="EMBL" id="TID19753.1"/>
    </source>
</evidence>
<dbReference type="GO" id="GO:0004029">
    <property type="term" value="F:aldehyde dehydrogenase (NAD+) activity"/>
    <property type="evidence" value="ECO:0007669"/>
    <property type="project" value="TreeGrafter"/>
</dbReference>
<evidence type="ECO:0000259" key="1">
    <source>
        <dbReference type="Pfam" id="PF01370"/>
    </source>
</evidence>
<proteinExistence type="predicted"/>
<keyword evidence="3" id="KW-1185">Reference proteome</keyword>
<dbReference type="Pfam" id="PF01370">
    <property type="entry name" value="Epimerase"/>
    <property type="match status" value="1"/>
</dbReference>
<dbReference type="Proteomes" id="UP000298493">
    <property type="component" value="Unassembled WGS sequence"/>
</dbReference>
<organism evidence="2 3">
    <name type="scientific">Venturia nashicola</name>
    <dbReference type="NCBI Taxonomy" id="86259"/>
    <lineage>
        <taxon>Eukaryota</taxon>
        <taxon>Fungi</taxon>
        <taxon>Dikarya</taxon>
        <taxon>Ascomycota</taxon>
        <taxon>Pezizomycotina</taxon>
        <taxon>Dothideomycetes</taxon>
        <taxon>Pleosporomycetidae</taxon>
        <taxon>Venturiales</taxon>
        <taxon>Venturiaceae</taxon>
        <taxon>Venturia</taxon>
    </lineage>
</organism>
<dbReference type="InterPro" id="IPR051783">
    <property type="entry name" value="NAD(P)-dependent_oxidoreduct"/>
</dbReference>
<dbReference type="PANTHER" id="PTHR48079">
    <property type="entry name" value="PROTEIN YEEZ"/>
    <property type="match status" value="1"/>
</dbReference>